<name>A0A7W6HX86_9BACT</name>
<dbReference type="EMBL" id="JACIES010000004">
    <property type="protein sequence ID" value="MBB4026024.1"/>
    <property type="molecule type" value="Genomic_DNA"/>
</dbReference>
<keyword evidence="2" id="KW-1185">Reference proteome</keyword>
<evidence type="ECO:0000313" key="1">
    <source>
        <dbReference type="EMBL" id="MBB4026024.1"/>
    </source>
</evidence>
<dbReference type="AlphaFoldDB" id="A0A7W6HX86"/>
<protein>
    <submittedName>
        <fullName evidence="1">Uncharacterized protein</fullName>
    </submittedName>
</protein>
<sequence>MEKIKELQELLQMENVKDAKERFKEIAKMLFQDFHIEKGGVCYDFLEIEFYFFSDNHPDTTTYPRNTEAGEWFFHLSGLDIAFKSKKKHEKGKDVNVFGGGILIRSILKREEGKEAEVIAGPLRCLCELCKGIMNIIGQPISLQLVANENQEKDVDIKDIKWTIRQGIAVDKNGEIKEEACYCAYVRNRYNCDSEWKNGGKTYSAKPWERVSKECKK</sequence>
<reference evidence="1 2" key="1">
    <citation type="submission" date="2020-08" db="EMBL/GenBank/DDBJ databases">
        <title>Genomic Encyclopedia of Type Strains, Phase IV (KMG-IV): sequencing the most valuable type-strain genomes for metagenomic binning, comparative biology and taxonomic classification.</title>
        <authorList>
            <person name="Goeker M."/>
        </authorList>
    </citation>
    <scope>NUCLEOTIDE SEQUENCE [LARGE SCALE GENOMIC DNA]</scope>
    <source>
        <strain evidence="1 2">DSM 105721</strain>
    </source>
</reference>
<organism evidence="1 2">
    <name type="scientific">Butyricimonas faecihominis</name>
    <dbReference type="NCBI Taxonomy" id="1472416"/>
    <lineage>
        <taxon>Bacteria</taxon>
        <taxon>Pseudomonadati</taxon>
        <taxon>Bacteroidota</taxon>
        <taxon>Bacteroidia</taxon>
        <taxon>Bacteroidales</taxon>
        <taxon>Odoribacteraceae</taxon>
        <taxon>Butyricimonas</taxon>
    </lineage>
</organism>
<dbReference type="Proteomes" id="UP000546007">
    <property type="component" value="Unassembled WGS sequence"/>
</dbReference>
<accession>A0A7W6HX86</accession>
<evidence type="ECO:0000313" key="2">
    <source>
        <dbReference type="Proteomes" id="UP000546007"/>
    </source>
</evidence>
<dbReference type="RefSeq" id="WP_124315545.1">
    <property type="nucleotide sequence ID" value="NZ_AP028155.1"/>
</dbReference>
<dbReference type="OrthoDB" id="7871381at2"/>
<comment type="caution">
    <text evidence="1">The sequence shown here is derived from an EMBL/GenBank/DDBJ whole genome shotgun (WGS) entry which is preliminary data.</text>
</comment>
<proteinExistence type="predicted"/>
<gene>
    <name evidence="1" type="ORF">GGR14_001814</name>
</gene>
<dbReference type="GeneID" id="93102568"/>